<evidence type="ECO:0000313" key="2">
    <source>
        <dbReference type="Proteomes" id="UP001529338"/>
    </source>
</evidence>
<organism evidence="1 2">
    <name type="scientific">Cellulomonas alba</name>
    <dbReference type="NCBI Taxonomy" id="3053467"/>
    <lineage>
        <taxon>Bacteria</taxon>
        <taxon>Bacillati</taxon>
        <taxon>Actinomycetota</taxon>
        <taxon>Actinomycetes</taxon>
        <taxon>Micrococcales</taxon>
        <taxon>Cellulomonadaceae</taxon>
        <taxon>Cellulomonas</taxon>
    </lineage>
</organism>
<evidence type="ECO:0000313" key="1">
    <source>
        <dbReference type="EMBL" id="MDM7853628.1"/>
    </source>
</evidence>
<dbReference type="EMBL" id="JAUCGQ010000001">
    <property type="protein sequence ID" value="MDM7853628.1"/>
    <property type="molecule type" value="Genomic_DNA"/>
</dbReference>
<name>A0ABT7SBR8_9CELL</name>
<sequence>MVVRPQWEWRFDDAQGATVDRPVSPVFTTQYDAEQWIGEHWRALAAQGVRTATLLHEGTPATAPLSLG</sequence>
<dbReference type="RefSeq" id="WP_289455678.1">
    <property type="nucleotide sequence ID" value="NZ_JAUCGQ010000001.1"/>
</dbReference>
<proteinExistence type="predicted"/>
<gene>
    <name evidence="1" type="ORF">QRT04_01675</name>
</gene>
<accession>A0ABT7SBR8</accession>
<keyword evidence="2" id="KW-1185">Reference proteome</keyword>
<dbReference type="Proteomes" id="UP001529338">
    <property type="component" value="Unassembled WGS sequence"/>
</dbReference>
<comment type="caution">
    <text evidence="1">The sequence shown here is derived from an EMBL/GenBank/DDBJ whole genome shotgun (WGS) entry which is preliminary data.</text>
</comment>
<reference evidence="1 2" key="1">
    <citation type="submission" date="2023-06" db="EMBL/GenBank/DDBJ databases">
        <title>Cellulomonas sp. MW4 Whole genome sequence.</title>
        <authorList>
            <person name="Park S."/>
        </authorList>
    </citation>
    <scope>NUCLEOTIDE SEQUENCE [LARGE SCALE GENOMIC DNA]</scope>
    <source>
        <strain evidence="1 2">MW4</strain>
    </source>
</reference>
<protein>
    <submittedName>
        <fullName evidence="1">Uncharacterized protein</fullName>
    </submittedName>
</protein>